<keyword evidence="1" id="KW-0175">Coiled coil</keyword>
<evidence type="ECO:0000313" key="2">
    <source>
        <dbReference type="EMBL" id="SHG57552.1"/>
    </source>
</evidence>
<organism evidence="2 3">
    <name type="scientific">Asaccharospora irregularis DSM 2635</name>
    <dbReference type="NCBI Taxonomy" id="1121321"/>
    <lineage>
        <taxon>Bacteria</taxon>
        <taxon>Bacillati</taxon>
        <taxon>Bacillota</taxon>
        <taxon>Clostridia</taxon>
        <taxon>Peptostreptococcales</taxon>
        <taxon>Peptostreptococcaceae</taxon>
        <taxon>Asaccharospora</taxon>
    </lineage>
</organism>
<evidence type="ECO:0000313" key="3">
    <source>
        <dbReference type="Proteomes" id="UP000243255"/>
    </source>
</evidence>
<dbReference type="EMBL" id="FQWX01000003">
    <property type="protein sequence ID" value="SHG57552.1"/>
    <property type="molecule type" value="Genomic_DNA"/>
</dbReference>
<sequence>MDMRSILGGYNKRVNAIGSYYLIASIANNRNKFKEFTNIEFYNLLIEVLCYIFDRSLRRKHCLRDDIKFFIDELNNISYKKFYSEDELDDLTNYIINGLSNNGKVYMFNYYSIEKDNHIDESIKIIEDKNIKVNNKERLSYSLTTEGYRLLLATKEYDELFQIQISQMIAKLRIEKGDYQGAKEDIYDIVNTLEIQSQKIDNYIKIIKVNIFYIKEEKYSTVIDKTVETLLEEMDKYEELKKEVKLIIQDKEDYLEKDDPIDKEKIKNIKMQLVQMKELINGVVLAKSTASNLLTRVQVFREEFNEILKRLLTTPVLKRFNFKEEILDRLEKDSDFICIIRELYISLFKVEMPNLFNIGVAYQEQKLLSQEEITNDIVDDGDYEIIQNKEKEEEIAYCENYYFEFFKYLLDYGVRINSFTLKEFLNYFLTHNKGAYVDITRDAKLMRNLVLFFANQKDKISIKKITKMLDHSTFSPSIDFQIERIIESLMIEEFELINKVNFIECKKISGDEITINTEINLETMTAVKLEITNIKFEIIKK</sequence>
<name>A0A1M5KXG8_9FIRM</name>
<dbReference type="STRING" id="1121321.SAMN04488530_103158"/>
<reference evidence="3" key="1">
    <citation type="submission" date="2016-11" db="EMBL/GenBank/DDBJ databases">
        <authorList>
            <person name="Varghese N."/>
            <person name="Submissions S."/>
        </authorList>
    </citation>
    <scope>NUCLEOTIDE SEQUENCE [LARGE SCALE GENOMIC DNA]</scope>
    <source>
        <strain evidence="3">DSM 2635</strain>
    </source>
</reference>
<dbReference type="Proteomes" id="UP000243255">
    <property type="component" value="Unassembled WGS sequence"/>
</dbReference>
<evidence type="ECO:0000256" key="1">
    <source>
        <dbReference type="SAM" id="Coils"/>
    </source>
</evidence>
<proteinExistence type="predicted"/>
<dbReference type="OrthoDB" id="1643270at2"/>
<protein>
    <submittedName>
        <fullName evidence="2">Uncharacterized protein</fullName>
    </submittedName>
</protein>
<gene>
    <name evidence="2" type="ORF">SAMN04488530_103158</name>
</gene>
<dbReference type="AlphaFoldDB" id="A0A1M5KXG8"/>
<feature type="coiled-coil region" evidence="1">
    <location>
        <begin position="223"/>
        <end position="257"/>
    </location>
</feature>
<keyword evidence="3" id="KW-1185">Reference proteome</keyword>
<dbReference type="RefSeq" id="WP_073124006.1">
    <property type="nucleotide sequence ID" value="NZ_BAABCH010000103.1"/>
</dbReference>
<accession>A0A1M5KXG8</accession>